<evidence type="ECO:0000256" key="2">
    <source>
        <dbReference type="ARBA" id="ARBA00037999"/>
    </source>
</evidence>
<organism evidence="4 5">
    <name type="scientific">Hymenobacter volaticus</name>
    <dbReference type="NCBI Taxonomy" id="2932254"/>
    <lineage>
        <taxon>Bacteria</taxon>
        <taxon>Pseudomonadati</taxon>
        <taxon>Bacteroidota</taxon>
        <taxon>Cytophagia</taxon>
        <taxon>Cytophagales</taxon>
        <taxon>Hymenobacteraceae</taxon>
        <taxon>Hymenobacter</taxon>
    </lineage>
</organism>
<keyword evidence="1 3" id="KW-0663">Pyridoxal phosphate</keyword>
<gene>
    <name evidence="4" type="ORF">MUN86_04715</name>
</gene>
<keyword evidence="4" id="KW-0032">Aminotransferase</keyword>
<dbReference type="EMBL" id="CP095061">
    <property type="protein sequence ID" value="UOQ67206.1"/>
    <property type="molecule type" value="Genomic_DNA"/>
</dbReference>
<dbReference type="PANTHER" id="PTHR30244">
    <property type="entry name" value="TRANSAMINASE"/>
    <property type="match status" value="1"/>
</dbReference>
<dbReference type="InterPro" id="IPR015422">
    <property type="entry name" value="PyrdxlP-dep_Trfase_small"/>
</dbReference>
<protein>
    <submittedName>
        <fullName evidence="4">DegT/DnrJ/EryC1/StrS family aminotransferase</fullName>
    </submittedName>
</protein>
<name>A0ABY4G8I0_9BACT</name>
<evidence type="ECO:0000256" key="1">
    <source>
        <dbReference type="ARBA" id="ARBA00022898"/>
    </source>
</evidence>
<dbReference type="SUPFAM" id="SSF53383">
    <property type="entry name" value="PLP-dependent transferases"/>
    <property type="match status" value="1"/>
</dbReference>
<dbReference type="PANTHER" id="PTHR30244:SF36">
    <property type="entry name" value="3-OXO-GLUCOSE-6-PHOSPHATE:GLUTAMATE AMINOTRANSFERASE"/>
    <property type="match status" value="1"/>
</dbReference>
<accession>A0ABY4G8I0</accession>
<sequence>MHIPFLSFAPQHNPLREEILAAIAAVYDKQWYILGDEVRVFEAAYALYNQVNHCIGVANGLDALHLTLKALQVGPGDEVIVPSNTYIATWLAISFVGATPVPVEPNPFTYNLDPAYIEAVITSRTKGIMPVHLYGQACAMGPIMTIAERHGLWVVEDNAQAQGSAWEGRLTGSFGAANGTSFYPGKNLGALGDAGAITTNSEELANQLRILRNYGSQQKYYNEVIGHNSRLDELQAAVLSVKLPHLLVWTQQRQEVARLYDQHLRGLGDLILPAIEVGATHVYHLYVVRTQFRDALQQHLTKHGVGTLIHYPVPPHRQQAYAHLHMNLGTYPIAEELAATSLSLPLWPGMQSEQVSEVASIVNSFFVNQ</sequence>
<comment type="similarity">
    <text evidence="2 3">Belongs to the DegT/DnrJ/EryC1 family.</text>
</comment>
<dbReference type="InterPro" id="IPR015424">
    <property type="entry name" value="PyrdxlP-dep_Trfase"/>
</dbReference>
<dbReference type="RefSeq" id="WP_245122372.1">
    <property type="nucleotide sequence ID" value="NZ_CP095061.1"/>
</dbReference>
<dbReference type="Proteomes" id="UP000830401">
    <property type="component" value="Chromosome"/>
</dbReference>
<dbReference type="InterPro" id="IPR000653">
    <property type="entry name" value="DegT/StrS_aminotransferase"/>
</dbReference>
<reference evidence="4" key="1">
    <citation type="submission" date="2022-04" db="EMBL/GenBank/DDBJ databases">
        <title>Hymenobacter sp. isolated from the air.</title>
        <authorList>
            <person name="Won M."/>
            <person name="Lee C.-M."/>
            <person name="Woen H.-Y."/>
            <person name="Kwon S.-W."/>
        </authorList>
    </citation>
    <scope>NUCLEOTIDE SEQUENCE</scope>
    <source>
        <strain evidence="4">5420S-77</strain>
    </source>
</reference>
<keyword evidence="5" id="KW-1185">Reference proteome</keyword>
<dbReference type="GO" id="GO:0008483">
    <property type="term" value="F:transaminase activity"/>
    <property type="evidence" value="ECO:0007669"/>
    <property type="project" value="UniProtKB-KW"/>
</dbReference>
<proteinExistence type="inferred from homology"/>
<dbReference type="PIRSF" id="PIRSF000390">
    <property type="entry name" value="PLP_StrS"/>
    <property type="match status" value="1"/>
</dbReference>
<evidence type="ECO:0000313" key="4">
    <source>
        <dbReference type="EMBL" id="UOQ67206.1"/>
    </source>
</evidence>
<dbReference type="Gene3D" id="3.40.640.10">
    <property type="entry name" value="Type I PLP-dependent aspartate aminotransferase-like (Major domain)"/>
    <property type="match status" value="1"/>
</dbReference>
<dbReference type="Gene3D" id="3.90.1150.10">
    <property type="entry name" value="Aspartate Aminotransferase, domain 1"/>
    <property type="match status" value="1"/>
</dbReference>
<dbReference type="Pfam" id="PF01041">
    <property type="entry name" value="DegT_DnrJ_EryC1"/>
    <property type="match status" value="1"/>
</dbReference>
<dbReference type="InterPro" id="IPR015421">
    <property type="entry name" value="PyrdxlP-dep_Trfase_major"/>
</dbReference>
<evidence type="ECO:0000256" key="3">
    <source>
        <dbReference type="RuleBase" id="RU004508"/>
    </source>
</evidence>
<keyword evidence="4" id="KW-0808">Transferase</keyword>
<dbReference type="CDD" id="cd00616">
    <property type="entry name" value="AHBA_syn"/>
    <property type="match status" value="1"/>
</dbReference>
<evidence type="ECO:0000313" key="5">
    <source>
        <dbReference type="Proteomes" id="UP000830401"/>
    </source>
</evidence>